<reference evidence="1 2" key="1">
    <citation type="submission" date="2024-04" db="EMBL/GenBank/DDBJ databases">
        <title>Luteolibacter sp. isolated from soil.</title>
        <authorList>
            <person name="An J."/>
        </authorList>
    </citation>
    <scope>NUCLEOTIDE SEQUENCE [LARGE SCALE GENOMIC DNA]</scope>
    <source>
        <strain evidence="1 2">Y139</strain>
    </source>
</reference>
<keyword evidence="2" id="KW-1185">Reference proteome</keyword>
<dbReference type="EMBL" id="JBBUKT010000002">
    <property type="protein sequence ID" value="MEK7950008.1"/>
    <property type="molecule type" value="Genomic_DNA"/>
</dbReference>
<organism evidence="1 2">
    <name type="scientific">Luteolibacter soli</name>
    <dbReference type="NCBI Taxonomy" id="3135280"/>
    <lineage>
        <taxon>Bacteria</taxon>
        <taxon>Pseudomonadati</taxon>
        <taxon>Verrucomicrobiota</taxon>
        <taxon>Verrucomicrobiia</taxon>
        <taxon>Verrucomicrobiales</taxon>
        <taxon>Verrucomicrobiaceae</taxon>
        <taxon>Luteolibacter</taxon>
    </lineage>
</organism>
<protein>
    <submittedName>
        <fullName evidence="1">Uncharacterized protein</fullName>
    </submittedName>
</protein>
<evidence type="ECO:0000313" key="1">
    <source>
        <dbReference type="EMBL" id="MEK7950008.1"/>
    </source>
</evidence>
<sequence length="245" mass="27077">MKWKWLGTEAILLVLVAGSFWKMGRNSATQTTPPSASATDAGLIQQLLHENLDHRIFSFATVAEATSGKKVIPLGERDSHRRAKAAIEAALAKAIESLNAENSPLRSLRRINEASRFFEDALHASLDAEPDLSCGVPPNRLGKAQRSGYPDLRIVHEPTGDVFYLDPKLIEDNAWDSTLRTFYFEPKVETLKITDNAVHLLAGIGHDGHDGAWKFTGFKLVDLSTLNVRLKAEFQASNAEIYPKD</sequence>
<accession>A0ABU9AQL5</accession>
<dbReference type="RefSeq" id="WP_341403423.1">
    <property type="nucleotide sequence ID" value="NZ_JBBUKT010000002.1"/>
</dbReference>
<gene>
    <name evidence="1" type="ORF">WKV53_05860</name>
</gene>
<proteinExistence type="predicted"/>
<name>A0ABU9AQL5_9BACT</name>
<comment type="caution">
    <text evidence="1">The sequence shown here is derived from an EMBL/GenBank/DDBJ whole genome shotgun (WGS) entry which is preliminary data.</text>
</comment>
<dbReference type="Proteomes" id="UP001371305">
    <property type="component" value="Unassembled WGS sequence"/>
</dbReference>
<evidence type="ECO:0000313" key="2">
    <source>
        <dbReference type="Proteomes" id="UP001371305"/>
    </source>
</evidence>